<dbReference type="RefSeq" id="WP_077833084.1">
    <property type="nucleotide sequence ID" value="NZ_CP096983.1"/>
</dbReference>
<dbReference type="Gene3D" id="3.30.70.120">
    <property type="match status" value="1"/>
</dbReference>
<dbReference type="PIRSF" id="PIRSF006483">
    <property type="entry name" value="Membrane_protein_YitT"/>
    <property type="match status" value="1"/>
</dbReference>
<dbReference type="CDD" id="cd16380">
    <property type="entry name" value="YitT_C"/>
    <property type="match status" value="1"/>
</dbReference>
<evidence type="ECO:0000256" key="1">
    <source>
        <dbReference type="ARBA" id="ARBA00004651"/>
    </source>
</evidence>
<dbReference type="Pfam" id="PF10035">
    <property type="entry name" value="DUF2179"/>
    <property type="match status" value="1"/>
</dbReference>
<dbReference type="InterPro" id="IPR015867">
    <property type="entry name" value="N-reg_PII/ATP_PRibTrfase_C"/>
</dbReference>
<protein>
    <submittedName>
        <fullName evidence="6">Uncharacterized protein</fullName>
    </submittedName>
</protein>
<dbReference type="Proteomes" id="UP000190951">
    <property type="component" value="Chromosome"/>
</dbReference>
<evidence type="ECO:0000256" key="5">
    <source>
        <dbReference type="ARBA" id="ARBA00023136"/>
    </source>
</evidence>
<evidence type="ECO:0000313" key="7">
    <source>
        <dbReference type="Proteomes" id="UP000190951"/>
    </source>
</evidence>
<accession>A0A1S8LA17</accession>
<name>A0A1S8LA17_9CLOT</name>
<dbReference type="KEGG" id="crw:CROST_007690"/>
<dbReference type="InterPro" id="IPR019264">
    <property type="entry name" value="DUF2179"/>
</dbReference>
<dbReference type="InterPro" id="IPR003740">
    <property type="entry name" value="YitT"/>
</dbReference>
<gene>
    <name evidence="6" type="ORF">CROST_007690</name>
</gene>
<evidence type="ECO:0000256" key="4">
    <source>
        <dbReference type="ARBA" id="ARBA00022989"/>
    </source>
</evidence>
<evidence type="ECO:0000256" key="2">
    <source>
        <dbReference type="ARBA" id="ARBA00022475"/>
    </source>
</evidence>
<dbReference type="PANTHER" id="PTHR33545">
    <property type="entry name" value="UPF0750 MEMBRANE PROTEIN YITT-RELATED"/>
    <property type="match status" value="1"/>
</dbReference>
<dbReference type="Pfam" id="PF02588">
    <property type="entry name" value="YitT_membrane"/>
    <property type="match status" value="1"/>
</dbReference>
<dbReference type="GO" id="GO:0005886">
    <property type="term" value="C:plasma membrane"/>
    <property type="evidence" value="ECO:0007669"/>
    <property type="project" value="UniProtKB-SubCell"/>
</dbReference>
<evidence type="ECO:0000256" key="3">
    <source>
        <dbReference type="ARBA" id="ARBA00022692"/>
    </source>
</evidence>
<organism evidence="6 7">
    <name type="scientific">Clostridium felsineum</name>
    <dbReference type="NCBI Taxonomy" id="36839"/>
    <lineage>
        <taxon>Bacteria</taxon>
        <taxon>Bacillati</taxon>
        <taxon>Bacillota</taxon>
        <taxon>Clostridia</taxon>
        <taxon>Eubacteriales</taxon>
        <taxon>Clostridiaceae</taxon>
        <taxon>Clostridium</taxon>
    </lineage>
</organism>
<comment type="subcellular location">
    <subcellularLocation>
        <location evidence="1">Cell membrane</location>
        <topology evidence="1">Multi-pass membrane protein</topology>
    </subcellularLocation>
</comment>
<dbReference type="AlphaFoldDB" id="A0A1S8LA17"/>
<evidence type="ECO:0000313" key="6">
    <source>
        <dbReference type="EMBL" id="URZ10061.1"/>
    </source>
</evidence>
<reference evidence="6 7" key="1">
    <citation type="submission" date="2022-04" db="EMBL/GenBank/DDBJ databases">
        <title>Genome sequence of C. roseum typestrain.</title>
        <authorList>
            <person name="Poehlein A."/>
            <person name="Schoch T."/>
            <person name="Duerre P."/>
            <person name="Daniel R."/>
        </authorList>
    </citation>
    <scope>NUCLEOTIDE SEQUENCE [LARGE SCALE GENOMIC DNA]</scope>
    <source>
        <strain evidence="6 7">DSM 7320</strain>
    </source>
</reference>
<dbReference type="PROSITE" id="PS51257">
    <property type="entry name" value="PROKAR_LIPOPROTEIN"/>
    <property type="match status" value="1"/>
</dbReference>
<dbReference type="InterPro" id="IPR051461">
    <property type="entry name" value="UPF0750_membrane"/>
</dbReference>
<dbReference type="PANTHER" id="PTHR33545:SF5">
    <property type="entry name" value="UPF0750 MEMBRANE PROTEIN YITT"/>
    <property type="match status" value="1"/>
</dbReference>
<keyword evidence="3" id="KW-0812">Transmembrane</keyword>
<sequence length="290" mass="32055">MSEDIKIRITKQTTLNILFTVLGCILCSIGMNLFLIHARLLSSGVSGICLILQYLFKIPAGISYLIINLPLFFLSYKVMGKKFTIMTILGTLTFSIAFNLTAPFKNLLTIKDPILLCVYGGVLNGLGMGVVLSNYGSLGGLDIIAAAIKKKNENFEFSTTSFAINILIITFGAIFFGISSALYTLFSIYISYFVMDKVIIGFNKQKLVMIITNKEEDLSSTIMKHLQRGVTFLYGKGAYTKCDKTVIYCVVSIHQLPLLKRLVSNIDSTSFMSILDISEVHGNGFKGNMF</sequence>
<proteinExistence type="predicted"/>
<dbReference type="EMBL" id="CP096983">
    <property type="protein sequence ID" value="URZ10061.1"/>
    <property type="molecule type" value="Genomic_DNA"/>
</dbReference>
<keyword evidence="4" id="KW-1133">Transmembrane helix</keyword>
<keyword evidence="2" id="KW-1003">Cell membrane</keyword>
<keyword evidence="7" id="KW-1185">Reference proteome</keyword>
<keyword evidence="5" id="KW-0472">Membrane</keyword>